<evidence type="ECO:0000313" key="1">
    <source>
        <dbReference type="EMBL" id="WIM87099.1"/>
    </source>
</evidence>
<dbReference type="EMBL" id="CP126981">
    <property type="protein sequence ID" value="WIM87099.1"/>
    <property type="molecule type" value="Genomic_DNA"/>
</dbReference>
<sequence>MTDALVRVRVDRESVHPGDDTESHQEIWDFPSHATLDDLLVNLCAGFLASVAGDIMWTVYSERGSRSVPAQLLAVIYVDHPSGRTRFTRVWSGDQELAVLRDLYGSQAELTIFVAYPSGGRRLRLATLDEIKQSPFVTGAIPVRTPMPR</sequence>
<keyword evidence="2" id="KW-1185">Reference proteome</keyword>
<organism evidence="1 2">
    <name type="scientific">Candidatus Mycobacterium wuenschmannii</name>
    <dbReference type="NCBI Taxonomy" id="3027808"/>
    <lineage>
        <taxon>Bacteria</taxon>
        <taxon>Bacillati</taxon>
        <taxon>Actinomycetota</taxon>
        <taxon>Actinomycetes</taxon>
        <taxon>Mycobacteriales</taxon>
        <taxon>Mycobacteriaceae</taxon>
        <taxon>Mycobacterium</taxon>
    </lineage>
</organism>
<protein>
    <submittedName>
        <fullName evidence="1">Uncharacterized protein</fullName>
    </submittedName>
</protein>
<reference evidence="1 2" key="1">
    <citation type="journal article" date="2023" name="Microbiol. Resour. Announc.">
        <title>Complete Genome Sequence of Mycobacterium wuenschmanii, a novel Nontuberculous Mycobacterium Isolated from a captive population of Amazon Milk Frogs.</title>
        <authorList>
            <person name="Hicks J."/>
            <person name="Zeineldin M."/>
            <person name="Ward H."/>
            <person name="Wuenschmann A."/>
            <person name="Camp P."/>
            <person name="Farrell D."/>
            <person name="Lehman K."/>
            <person name="Thacker T."/>
            <person name="Cuthbert E."/>
        </authorList>
    </citation>
    <scope>NUCLEOTIDE SEQUENCE [LARGE SCALE GENOMIC DNA]</scope>
    <source>
        <strain evidence="1 2">Wuenschmanii</strain>
    </source>
</reference>
<gene>
    <name evidence="1" type="ORF">PT015_19860</name>
</gene>
<accession>A0ABY8W012</accession>
<proteinExistence type="predicted"/>
<evidence type="ECO:0000313" key="2">
    <source>
        <dbReference type="Proteomes" id="UP001236585"/>
    </source>
</evidence>
<dbReference type="Proteomes" id="UP001236585">
    <property type="component" value="Chromosome"/>
</dbReference>
<dbReference type="RefSeq" id="WP_285186695.1">
    <property type="nucleotide sequence ID" value="NZ_CP126981.1"/>
</dbReference>
<name>A0ABY8W012_9MYCO</name>